<proteinExistence type="predicted"/>
<dbReference type="OrthoDB" id="5354164at2759"/>
<dbReference type="Proteomes" id="UP000606974">
    <property type="component" value="Unassembled WGS sequence"/>
</dbReference>
<protein>
    <submittedName>
        <fullName evidence="1">Uncharacterized protein</fullName>
    </submittedName>
</protein>
<evidence type="ECO:0000313" key="1">
    <source>
        <dbReference type="EMBL" id="KAF7507750.1"/>
    </source>
</evidence>
<gene>
    <name evidence="1" type="ORF">GJ744_010179</name>
</gene>
<dbReference type="AlphaFoldDB" id="A0A8H7AER3"/>
<accession>A0A8H7AER3</accession>
<evidence type="ECO:0000313" key="2">
    <source>
        <dbReference type="Proteomes" id="UP000606974"/>
    </source>
</evidence>
<keyword evidence="2" id="KW-1185">Reference proteome</keyword>
<reference evidence="1" key="1">
    <citation type="submission" date="2020-02" db="EMBL/GenBank/DDBJ databases">
        <authorList>
            <person name="Palmer J.M."/>
        </authorList>
    </citation>
    <scope>NUCLEOTIDE SEQUENCE</scope>
    <source>
        <strain evidence="1">EPUS1.4</strain>
        <tissue evidence="1">Thallus</tissue>
    </source>
</reference>
<organism evidence="1 2">
    <name type="scientific">Endocarpon pusillum</name>
    <dbReference type="NCBI Taxonomy" id="364733"/>
    <lineage>
        <taxon>Eukaryota</taxon>
        <taxon>Fungi</taxon>
        <taxon>Dikarya</taxon>
        <taxon>Ascomycota</taxon>
        <taxon>Pezizomycotina</taxon>
        <taxon>Eurotiomycetes</taxon>
        <taxon>Chaetothyriomycetidae</taxon>
        <taxon>Verrucariales</taxon>
        <taxon>Verrucariaceae</taxon>
        <taxon>Endocarpon</taxon>
    </lineage>
</organism>
<comment type="caution">
    <text evidence="1">The sequence shown here is derived from an EMBL/GenBank/DDBJ whole genome shotgun (WGS) entry which is preliminary data.</text>
</comment>
<sequence>MATVRRHSNSLLSATNENNVALATFNFDFTLLKVEAPTEFSGLASALSSYRRNDAEEGLPHKTARRLGALFQDIIPPTPKLIAAYGTRVSEVVKTPGINPSGSKSHGPFESFVGADGTTLWAAATSGVAAIGVYLLSCLLARAWDAKQSTSLWVELIAARKREVEQAFQDSHLISSSTLFSARQDISRNDLARWDSSARSWLRSADQAKSWEHHQLALILKNINLPFTSGSSTYASVMDVWREAMVGMEALLCGRPLSASTGSLFLAFSAWHLFPNLIVLGNETVEIKFRDKLFPSCAIVTVGKQAVTSDEKGGFQWSLALSHFHYYGGPIVAQSNREYSRVTFPELRLISLGGLLGAWRIGARDQIPVAEWFLHLSKLLQQIRLGPPKTGVRQHFGWLEIFVRAAEDLCVSNGPAKEKNLQLIKYGSRRVRYFLTDDPYKMSPFFGLGSPPVLAGLSQELDMDCGIEFLRAIARDLGFTDRDSIVCYTLDKHIDRRKVENFEYATAIPHTVPCRKRNAEGVFTLRQMHTTWTYKSSNSTMIEKDDTGLMLVQKEGVGRQVSGAVHWDGTWDSFLWREVPRLYRDHTCTCFQKSECISTSGSTDDPPSVCRCFETVSAAEPESRRFAFKLVTGSCRLGLFLLESKWRSVFESSSYCKNASGEELMPVIPSVGLGNFSESQIKPHKLWDYMCLIIRGPQVNDDAASPGALPGITFISDYHKLSMSLLSVSARFGSCFKCLLQPRQRYHISKAHLEASMRITMVTKAPCRHGKTSRHASKH</sequence>
<dbReference type="EMBL" id="JAACFV010000064">
    <property type="protein sequence ID" value="KAF7507750.1"/>
    <property type="molecule type" value="Genomic_DNA"/>
</dbReference>
<name>A0A8H7AER3_9EURO</name>